<dbReference type="InterPro" id="IPR001464">
    <property type="entry name" value="Annexin"/>
</dbReference>
<dbReference type="GO" id="GO:0005886">
    <property type="term" value="C:plasma membrane"/>
    <property type="evidence" value="ECO:0007669"/>
    <property type="project" value="TreeGrafter"/>
</dbReference>
<dbReference type="FunFam" id="1.10.220.10:FF:000001">
    <property type="entry name" value="Annexin"/>
    <property type="match status" value="1"/>
</dbReference>
<dbReference type="SMART" id="SM00335">
    <property type="entry name" value="ANX"/>
    <property type="match status" value="4"/>
</dbReference>
<evidence type="ECO:0000313" key="7">
    <source>
        <dbReference type="EMBL" id="MIC89047.1"/>
    </source>
</evidence>
<dbReference type="FunFam" id="1.10.220.10:FF:000002">
    <property type="entry name" value="Annexin"/>
    <property type="match status" value="1"/>
</dbReference>
<proteinExistence type="inferred from homology"/>
<dbReference type="AlphaFoldDB" id="A0A4D5RA79"/>
<reference evidence="7" key="1">
    <citation type="journal article" date="2018" name="Toxicon">
        <title>Venom-gland transcriptomics and venom proteomics of the giant Florida blue centipede, Scolopendra viridis.</title>
        <authorList>
            <person name="Ward M.J."/>
            <person name="Rokyta D.R."/>
        </authorList>
    </citation>
    <scope>NUCLEOTIDE SEQUENCE</scope>
    <source>
        <tissue evidence="7">Venom gland</tissue>
    </source>
</reference>
<dbReference type="SUPFAM" id="SSF47874">
    <property type="entry name" value="Annexin"/>
    <property type="match status" value="1"/>
</dbReference>
<comment type="domain">
    <text evidence="6">A pair of annexin repeats may form one binding site for calcium and phospholipid.</text>
</comment>
<dbReference type="FunFam" id="1.10.220.10:FF:000010">
    <property type="entry name" value="Annexin"/>
    <property type="match status" value="1"/>
</dbReference>
<dbReference type="GO" id="GO:0032509">
    <property type="term" value="P:endosome transport via multivesicular body sorting pathway"/>
    <property type="evidence" value="ECO:0007669"/>
    <property type="project" value="TreeGrafter"/>
</dbReference>
<dbReference type="EMBL" id="GGNE01000506">
    <property type="protein sequence ID" value="MIC89047.1"/>
    <property type="molecule type" value="Transcribed_RNA"/>
</dbReference>
<accession>A0A4D5RA79</accession>
<dbReference type="InterPro" id="IPR037104">
    <property type="entry name" value="Annexin_sf"/>
</dbReference>
<dbReference type="PROSITE" id="PS00223">
    <property type="entry name" value="ANNEXIN_1"/>
    <property type="match status" value="2"/>
</dbReference>
<gene>
    <name evidence="7" type="primary">annexin B9</name>
</gene>
<keyword evidence="5 6" id="KW-0111">Calcium/phospholipid-binding</keyword>
<dbReference type="Gene3D" id="1.10.220.10">
    <property type="entry name" value="Annexin"/>
    <property type="match status" value="4"/>
</dbReference>
<keyword evidence="3 6" id="KW-0106">Calcium</keyword>
<dbReference type="PROSITE" id="PS51897">
    <property type="entry name" value="ANNEXIN_2"/>
    <property type="match status" value="4"/>
</dbReference>
<dbReference type="Pfam" id="PF00191">
    <property type="entry name" value="Annexin"/>
    <property type="match status" value="4"/>
</dbReference>
<dbReference type="FunFam" id="1.10.220.10:FF:000004">
    <property type="entry name" value="Annexin"/>
    <property type="match status" value="1"/>
</dbReference>
<dbReference type="PANTHER" id="PTHR10502">
    <property type="entry name" value="ANNEXIN"/>
    <property type="match status" value="1"/>
</dbReference>
<evidence type="ECO:0000256" key="6">
    <source>
        <dbReference type="RuleBase" id="RU003540"/>
    </source>
</evidence>
<evidence type="ECO:0000256" key="1">
    <source>
        <dbReference type="ARBA" id="ARBA00007831"/>
    </source>
</evidence>
<dbReference type="GO" id="GO:0012506">
    <property type="term" value="C:vesicle membrane"/>
    <property type="evidence" value="ECO:0007669"/>
    <property type="project" value="TreeGrafter"/>
</dbReference>
<name>A0A4D5RA79_SCOVI</name>
<dbReference type="GO" id="GO:0005737">
    <property type="term" value="C:cytoplasm"/>
    <property type="evidence" value="ECO:0007669"/>
    <property type="project" value="TreeGrafter"/>
</dbReference>
<organism evidence="7">
    <name type="scientific">Scolopendra viridis</name>
    <name type="common">Giant centipede</name>
    <dbReference type="NCBI Taxonomy" id="118503"/>
    <lineage>
        <taxon>Eukaryota</taxon>
        <taxon>Metazoa</taxon>
        <taxon>Ecdysozoa</taxon>
        <taxon>Arthropoda</taxon>
        <taxon>Myriapoda</taxon>
        <taxon>Chilopoda</taxon>
        <taxon>Pleurostigmophora</taxon>
        <taxon>Scolopendromorpha</taxon>
        <taxon>Scolopendridae</taxon>
        <taxon>Scolopendra</taxon>
    </lineage>
</organism>
<keyword evidence="2 6" id="KW-0677">Repeat</keyword>
<evidence type="ECO:0000256" key="3">
    <source>
        <dbReference type="ARBA" id="ARBA00022837"/>
    </source>
</evidence>
<dbReference type="GO" id="GO:0005509">
    <property type="term" value="F:calcium ion binding"/>
    <property type="evidence" value="ECO:0007669"/>
    <property type="project" value="InterPro"/>
</dbReference>
<evidence type="ECO:0000256" key="5">
    <source>
        <dbReference type="ARBA" id="ARBA00023302"/>
    </source>
</evidence>
<dbReference type="GO" id="GO:0005544">
    <property type="term" value="F:calcium-dependent phospholipid binding"/>
    <property type="evidence" value="ECO:0007669"/>
    <property type="project" value="UniProtKB-KW"/>
</dbReference>
<evidence type="ECO:0000256" key="4">
    <source>
        <dbReference type="ARBA" id="ARBA00023216"/>
    </source>
</evidence>
<protein>
    <recommendedName>
        <fullName evidence="6">Annexin</fullName>
    </recommendedName>
</protein>
<dbReference type="InterPro" id="IPR018502">
    <property type="entry name" value="Annexin_repeat"/>
</dbReference>
<dbReference type="InterPro" id="IPR018252">
    <property type="entry name" value="Annexin_repeat_CS"/>
</dbReference>
<dbReference type="GO" id="GO:0001786">
    <property type="term" value="F:phosphatidylserine binding"/>
    <property type="evidence" value="ECO:0007669"/>
    <property type="project" value="TreeGrafter"/>
</dbReference>
<sequence>MAKYGYTFATVNQYSDFDPAQDAETLRNAMKGLGTDEQAIIDVLTKRTNWQRLDISDVYKASYGRDLIDDLKSELTGNLEDAILAVMTPTIDFLAQELNKAISGAGTDEESLIEILVTSSNMELDEIKEAYERLFENSLESDLSGEASGHFRRLLVSLCQALRDEDPHFSKDEALADAQALFDAGEGQWGTEEGVFNKILVTKNSYYLKVVFAEYERLSGSTIEQAIENETSGDLQMGLLAIVKCIRSIPGYFAERLYKSMKGAGTDDRTLIRIVAVRSERDMVLIKSEFEKIYGSTLEEFIEGDTSGDYKNFLLGLI</sequence>
<dbReference type="GO" id="GO:0005634">
    <property type="term" value="C:nucleus"/>
    <property type="evidence" value="ECO:0007669"/>
    <property type="project" value="TreeGrafter"/>
</dbReference>
<comment type="similarity">
    <text evidence="1 6">Belongs to the annexin family.</text>
</comment>
<dbReference type="PRINTS" id="PR00196">
    <property type="entry name" value="ANNEXIN"/>
</dbReference>
<dbReference type="PANTHER" id="PTHR10502:SF233">
    <property type="entry name" value="ANNEXIN B9"/>
    <property type="match status" value="1"/>
</dbReference>
<keyword evidence="4 6" id="KW-0041">Annexin</keyword>
<evidence type="ECO:0000256" key="2">
    <source>
        <dbReference type="ARBA" id="ARBA00022737"/>
    </source>
</evidence>